<evidence type="ECO:0000313" key="2">
    <source>
        <dbReference type="EMBL" id="GFT70316.1"/>
    </source>
</evidence>
<dbReference type="Proteomes" id="UP000887013">
    <property type="component" value="Unassembled WGS sequence"/>
</dbReference>
<evidence type="ECO:0000313" key="3">
    <source>
        <dbReference type="Proteomes" id="UP000887013"/>
    </source>
</evidence>
<dbReference type="AlphaFoldDB" id="A0A8X6TYD1"/>
<proteinExistence type="predicted"/>
<feature type="compositionally biased region" description="Polar residues" evidence="1">
    <location>
        <begin position="1"/>
        <end position="10"/>
    </location>
</feature>
<comment type="caution">
    <text evidence="2">The sequence shown here is derived from an EMBL/GenBank/DDBJ whole genome shotgun (WGS) entry which is preliminary data.</text>
</comment>
<sequence>MEMLNDSQNEMEFKDDSRSSISSISTSSIDTSSTCEGKQQIESNIQSYTRIRQNTKREPAQNFSIHNDYEHPEYKSLKNSIRLFIEETRGRKFLTTTSSERTNFGYKTKSKAVGYHTNEHLKLESQEKHHGSNEVIFVISKTALLRNIVKKTTINPINTCLNE</sequence>
<evidence type="ECO:0000256" key="1">
    <source>
        <dbReference type="SAM" id="MobiDB-lite"/>
    </source>
</evidence>
<protein>
    <submittedName>
        <fullName evidence="2">Uncharacterized protein</fullName>
    </submittedName>
</protein>
<name>A0A8X6TYD1_NEPPI</name>
<feature type="region of interest" description="Disordered" evidence="1">
    <location>
        <begin position="1"/>
        <end position="40"/>
    </location>
</feature>
<accession>A0A8X6TYD1</accession>
<gene>
    <name evidence="2" type="ORF">NPIL_66881</name>
</gene>
<dbReference type="EMBL" id="BMAW01020845">
    <property type="protein sequence ID" value="GFT70316.1"/>
    <property type="molecule type" value="Genomic_DNA"/>
</dbReference>
<reference evidence="2" key="1">
    <citation type="submission" date="2020-08" db="EMBL/GenBank/DDBJ databases">
        <title>Multicomponent nature underlies the extraordinary mechanical properties of spider dragline silk.</title>
        <authorList>
            <person name="Kono N."/>
            <person name="Nakamura H."/>
            <person name="Mori M."/>
            <person name="Yoshida Y."/>
            <person name="Ohtoshi R."/>
            <person name="Malay A.D."/>
            <person name="Moran D.A.P."/>
            <person name="Tomita M."/>
            <person name="Numata K."/>
            <person name="Arakawa K."/>
        </authorList>
    </citation>
    <scope>NUCLEOTIDE SEQUENCE</scope>
</reference>
<keyword evidence="3" id="KW-1185">Reference proteome</keyword>
<organism evidence="2 3">
    <name type="scientific">Nephila pilipes</name>
    <name type="common">Giant wood spider</name>
    <name type="synonym">Nephila maculata</name>
    <dbReference type="NCBI Taxonomy" id="299642"/>
    <lineage>
        <taxon>Eukaryota</taxon>
        <taxon>Metazoa</taxon>
        <taxon>Ecdysozoa</taxon>
        <taxon>Arthropoda</taxon>
        <taxon>Chelicerata</taxon>
        <taxon>Arachnida</taxon>
        <taxon>Araneae</taxon>
        <taxon>Araneomorphae</taxon>
        <taxon>Entelegynae</taxon>
        <taxon>Araneoidea</taxon>
        <taxon>Nephilidae</taxon>
        <taxon>Nephila</taxon>
    </lineage>
</organism>
<feature type="compositionally biased region" description="Low complexity" evidence="1">
    <location>
        <begin position="19"/>
        <end position="34"/>
    </location>
</feature>